<dbReference type="EMBL" id="WMLB01000023">
    <property type="protein sequence ID" value="MTH68817.1"/>
    <property type="molecule type" value="Genomic_DNA"/>
</dbReference>
<feature type="compositionally biased region" description="Low complexity" evidence="1">
    <location>
        <begin position="11"/>
        <end position="26"/>
    </location>
</feature>
<feature type="region of interest" description="Disordered" evidence="1">
    <location>
        <begin position="102"/>
        <end position="122"/>
    </location>
</feature>
<dbReference type="SMART" id="SM00271">
    <property type="entry name" value="DnaJ"/>
    <property type="match status" value="1"/>
</dbReference>
<dbReference type="PANTHER" id="PTHR24074">
    <property type="entry name" value="CO-CHAPERONE PROTEIN DJLA"/>
    <property type="match status" value="1"/>
</dbReference>
<feature type="transmembrane region" description="Helical" evidence="2">
    <location>
        <begin position="209"/>
        <end position="229"/>
    </location>
</feature>
<organism evidence="4 5">
    <name type="scientific">Agromyces bracchium</name>
    <dbReference type="NCBI Taxonomy" id="88376"/>
    <lineage>
        <taxon>Bacteria</taxon>
        <taxon>Bacillati</taxon>
        <taxon>Actinomycetota</taxon>
        <taxon>Actinomycetes</taxon>
        <taxon>Micrococcales</taxon>
        <taxon>Microbacteriaceae</taxon>
        <taxon>Agromyces</taxon>
    </lineage>
</organism>
<dbReference type="PROSITE" id="PS50076">
    <property type="entry name" value="DNAJ_2"/>
    <property type="match status" value="1"/>
</dbReference>
<evidence type="ECO:0000259" key="3">
    <source>
        <dbReference type="PROSITE" id="PS50076"/>
    </source>
</evidence>
<keyword evidence="2" id="KW-1133">Transmembrane helix</keyword>
<sequence>MPRGRRRSDGDPAASAAPGADGRAPGPSSPLTREVRSMTPDEAARVLGVEPGAGQAELDRAYRRLARELHPDRYVGAPDADMRDASARFIEVARAYRLLSEAQSGTSDDRPTGRIVVEHPAGPPRSVPLRPFSRRLFATWTLLLLVGALLSTSTTPVLTPLDLWGRLALLVAAALATGLTRKRWAWWATLVLLGLSAIAVIASTTVASLLGLGFMAIASVGIAVQAGLVRFPDQD</sequence>
<feature type="domain" description="J" evidence="3">
    <location>
        <begin position="42"/>
        <end position="104"/>
    </location>
</feature>
<keyword evidence="5" id="KW-1185">Reference proteome</keyword>
<dbReference type="CDD" id="cd06257">
    <property type="entry name" value="DnaJ"/>
    <property type="match status" value="1"/>
</dbReference>
<feature type="transmembrane region" description="Helical" evidence="2">
    <location>
        <begin position="184"/>
        <end position="203"/>
    </location>
</feature>
<dbReference type="OrthoDB" id="5073169at2"/>
<protein>
    <submittedName>
        <fullName evidence="4">DnaJ domain-containing protein</fullName>
    </submittedName>
</protein>
<dbReference type="PRINTS" id="PR00625">
    <property type="entry name" value="JDOMAIN"/>
</dbReference>
<proteinExistence type="predicted"/>
<comment type="caution">
    <text evidence="4">The sequence shown here is derived from an EMBL/GenBank/DDBJ whole genome shotgun (WGS) entry which is preliminary data.</text>
</comment>
<dbReference type="Gene3D" id="1.10.287.110">
    <property type="entry name" value="DnaJ domain"/>
    <property type="match status" value="1"/>
</dbReference>
<dbReference type="Pfam" id="PF00226">
    <property type="entry name" value="DnaJ"/>
    <property type="match status" value="1"/>
</dbReference>
<reference evidence="4 5" key="1">
    <citation type="submission" date="2019-11" db="EMBL/GenBank/DDBJ databases">
        <title>Agromyces kandeliae sp. nov., isolated from mangrove soil.</title>
        <authorList>
            <person name="Wang R."/>
        </authorList>
    </citation>
    <scope>NUCLEOTIDE SEQUENCE [LARGE SCALE GENOMIC DNA]</scope>
    <source>
        <strain evidence="4 5">JCM 11433</strain>
    </source>
</reference>
<gene>
    <name evidence="4" type="ORF">GJ743_10590</name>
</gene>
<dbReference type="AlphaFoldDB" id="A0A6I3M9T2"/>
<feature type="transmembrane region" description="Helical" evidence="2">
    <location>
        <begin position="136"/>
        <end position="157"/>
    </location>
</feature>
<feature type="region of interest" description="Disordered" evidence="1">
    <location>
        <begin position="1"/>
        <end position="40"/>
    </location>
</feature>
<keyword evidence="2" id="KW-0812">Transmembrane</keyword>
<dbReference type="Proteomes" id="UP000433071">
    <property type="component" value="Unassembled WGS sequence"/>
</dbReference>
<dbReference type="InterPro" id="IPR001623">
    <property type="entry name" value="DnaJ_domain"/>
</dbReference>
<evidence type="ECO:0000256" key="1">
    <source>
        <dbReference type="SAM" id="MobiDB-lite"/>
    </source>
</evidence>
<evidence type="ECO:0000256" key="2">
    <source>
        <dbReference type="SAM" id="Phobius"/>
    </source>
</evidence>
<dbReference type="InterPro" id="IPR050817">
    <property type="entry name" value="DjlA_DnaK_co-chaperone"/>
</dbReference>
<dbReference type="SUPFAM" id="SSF46565">
    <property type="entry name" value="Chaperone J-domain"/>
    <property type="match status" value="1"/>
</dbReference>
<dbReference type="InterPro" id="IPR036869">
    <property type="entry name" value="J_dom_sf"/>
</dbReference>
<keyword evidence="2" id="KW-0472">Membrane</keyword>
<evidence type="ECO:0000313" key="4">
    <source>
        <dbReference type="EMBL" id="MTH68817.1"/>
    </source>
</evidence>
<accession>A0A6I3M9T2</accession>
<evidence type="ECO:0000313" key="5">
    <source>
        <dbReference type="Proteomes" id="UP000433071"/>
    </source>
</evidence>
<name>A0A6I3M9T2_9MICO</name>